<comment type="similarity">
    <text evidence="2 13">Belongs to the glycosyl hydrolase 28 family.</text>
</comment>
<dbReference type="GO" id="GO:0005975">
    <property type="term" value="P:carbohydrate metabolic process"/>
    <property type="evidence" value="ECO:0007669"/>
    <property type="project" value="InterPro"/>
</dbReference>
<comment type="subcellular location">
    <subcellularLocation>
        <location evidence="1">Secreted</location>
        <location evidence="1">Cell wall</location>
    </subcellularLocation>
</comment>
<dbReference type="GO" id="GO:0004867">
    <property type="term" value="F:serine-type endopeptidase inhibitor activity"/>
    <property type="evidence" value="ECO:0007669"/>
    <property type="project" value="UniProtKB-KW"/>
</dbReference>
<dbReference type="AlphaFoldDB" id="A0A6J1E4H0"/>
<gene>
    <name evidence="16" type="primary">LOC111430533</name>
</gene>
<dbReference type="GO" id="GO:0004650">
    <property type="term" value="F:polygalacturonase activity"/>
    <property type="evidence" value="ECO:0007669"/>
    <property type="project" value="InterPro"/>
</dbReference>
<proteinExistence type="inferred from homology"/>
<evidence type="ECO:0000313" key="15">
    <source>
        <dbReference type="Proteomes" id="UP000504609"/>
    </source>
</evidence>
<evidence type="ECO:0000256" key="8">
    <source>
        <dbReference type="ARBA" id="ARBA00022854"/>
    </source>
</evidence>
<protein>
    <submittedName>
        <fullName evidence="16">Probable polygalacturonase At3g15720</fullName>
    </submittedName>
</protein>
<sequence>MGSMKIVAVALIAILLVATLSSAAYAIDDDSMDLVFDGRDINHRVPRKIMKWGVLNHEERVCPKILMECKKDSDCLAECLASAACTNAIKLVSDGENEMESGFGSKMMKNEFPSPIDSVILSLWNVSASSDFNVLDYGAVGNGKTDDSQAFLKVWKDVCGATIGIPTLRVPIGKTYLLKPLKFEGPCNPKRVNFEVRGTIMAPSVAAWPSHNEENWIQFLDIAGLNINGAGQFDGQSSSWWKDCHSNCTPPTLRLRETKHINSVKNHISINACNDAIISDVHIIAPENIPNTYGFNVSRSNNVVIQNSLIETGDECISLYNGSFNINIVGVTCGPGYGISIRSLGEDGGYNVIENINVSNCTLKGTQNGLRIKTSQVNISSF</sequence>
<keyword evidence="9" id="KW-0722">Serine protease inhibitor</keyword>
<evidence type="ECO:0000256" key="7">
    <source>
        <dbReference type="ARBA" id="ARBA00022801"/>
    </source>
</evidence>
<reference evidence="16" key="1">
    <citation type="submission" date="2025-08" db="UniProtKB">
        <authorList>
            <consortium name="RefSeq"/>
        </authorList>
    </citation>
    <scope>IDENTIFICATION</scope>
    <source>
        <tissue evidence="16">Young leaves</tissue>
    </source>
</reference>
<evidence type="ECO:0000256" key="9">
    <source>
        <dbReference type="ARBA" id="ARBA00022900"/>
    </source>
</evidence>
<feature type="chain" id="PRO_5027002555" evidence="14">
    <location>
        <begin position="27"/>
        <end position="382"/>
    </location>
</feature>
<dbReference type="SUPFAM" id="SSF57027">
    <property type="entry name" value="Plant inhibitors of proteinases and amylases"/>
    <property type="match status" value="1"/>
</dbReference>
<dbReference type="InterPro" id="IPR000743">
    <property type="entry name" value="Glyco_hydro_28"/>
</dbReference>
<keyword evidence="15" id="KW-1185">Reference proteome</keyword>
<evidence type="ECO:0000256" key="2">
    <source>
        <dbReference type="ARBA" id="ARBA00008834"/>
    </source>
</evidence>
<dbReference type="Pfam" id="PF00295">
    <property type="entry name" value="Glyco_hydro_28"/>
    <property type="match status" value="1"/>
</dbReference>
<keyword evidence="7 13" id="KW-0378">Hydrolase</keyword>
<dbReference type="KEGG" id="cmos:111430533"/>
<keyword evidence="10" id="KW-1015">Disulfide bond</keyword>
<dbReference type="GO" id="GO:0071555">
    <property type="term" value="P:cell wall organization"/>
    <property type="evidence" value="ECO:0007669"/>
    <property type="project" value="UniProtKB-KW"/>
</dbReference>
<evidence type="ECO:0000256" key="11">
    <source>
        <dbReference type="ARBA" id="ARBA00023295"/>
    </source>
</evidence>
<dbReference type="InterPro" id="IPR011052">
    <property type="entry name" value="Proteinase_amylase_inhib_sf"/>
</dbReference>
<evidence type="ECO:0000256" key="1">
    <source>
        <dbReference type="ARBA" id="ARBA00004191"/>
    </source>
</evidence>
<keyword evidence="8" id="KW-0960">Knottin</keyword>
<evidence type="ECO:0000256" key="5">
    <source>
        <dbReference type="ARBA" id="ARBA00022525"/>
    </source>
</evidence>
<evidence type="ECO:0000256" key="13">
    <source>
        <dbReference type="RuleBase" id="RU361169"/>
    </source>
</evidence>
<evidence type="ECO:0000256" key="12">
    <source>
        <dbReference type="ARBA" id="ARBA00023316"/>
    </source>
</evidence>
<keyword evidence="14" id="KW-0732">Signal</keyword>
<dbReference type="SMART" id="SM00710">
    <property type="entry name" value="PbH1"/>
    <property type="match status" value="4"/>
</dbReference>
<dbReference type="InterPro" id="IPR000737">
    <property type="entry name" value="Prot_inh_squash"/>
</dbReference>
<evidence type="ECO:0000256" key="4">
    <source>
        <dbReference type="ARBA" id="ARBA00022512"/>
    </source>
</evidence>
<dbReference type="Gene3D" id="4.10.75.20">
    <property type="match status" value="1"/>
</dbReference>
<evidence type="ECO:0000256" key="6">
    <source>
        <dbReference type="ARBA" id="ARBA00022690"/>
    </source>
</evidence>
<evidence type="ECO:0000256" key="10">
    <source>
        <dbReference type="ARBA" id="ARBA00023157"/>
    </source>
</evidence>
<organism evidence="15 16">
    <name type="scientific">Cucurbita moschata</name>
    <name type="common">Winter crookneck squash</name>
    <name type="synonym">Cucurbita pepo var. moschata</name>
    <dbReference type="NCBI Taxonomy" id="3662"/>
    <lineage>
        <taxon>Eukaryota</taxon>
        <taxon>Viridiplantae</taxon>
        <taxon>Streptophyta</taxon>
        <taxon>Embryophyta</taxon>
        <taxon>Tracheophyta</taxon>
        <taxon>Spermatophyta</taxon>
        <taxon>Magnoliopsida</taxon>
        <taxon>eudicotyledons</taxon>
        <taxon>Gunneridae</taxon>
        <taxon>Pentapetalae</taxon>
        <taxon>rosids</taxon>
        <taxon>fabids</taxon>
        <taxon>Cucurbitales</taxon>
        <taxon>Cucurbitaceae</taxon>
        <taxon>Cucurbiteae</taxon>
        <taxon>Cucurbita</taxon>
    </lineage>
</organism>
<name>A0A6J1E4H0_CUCMO</name>
<dbReference type="GeneID" id="111430533"/>
<keyword evidence="12" id="KW-0961">Cell wall biogenesis/degradation</keyword>
<dbReference type="Proteomes" id="UP000504609">
    <property type="component" value="Unplaced"/>
</dbReference>
<accession>A0A6J1E4H0</accession>
<dbReference type="InterPro" id="IPR012334">
    <property type="entry name" value="Pectin_lyas_fold"/>
</dbReference>
<dbReference type="Gene3D" id="2.160.20.10">
    <property type="entry name" value="Single-stranded right-handed beta-helix, Pectin lyase-like"/>
    <property type="match status" value="1"/>
</dbReference>
<keyword evidence="4" id="KW-0134">Cell wall</keyword>
<evidence type="ECO:0000256" key="14">
    <source>
        <dbReference type="SAM" id="SignalP"/>
    </source>
</evidence>
<feature type="signal peptide" evidence="14">
    <location>
        <begin position="1"/>
        <end position="26"/>
    </location>
</feature>
<keyword evidence="11 13" id="KW-0326">Glycosidase</keyword>
<dbReference type="Pfam" id="PF00299">
    <property type="entry name" value="Squash"/>
    <property type="match status" value="1"/>
</dbReference>
<dbReference type="CDD" id="cd00150">
    <property type="entry name" value="PlantTI"/>
    <property type="match status" value="1"/>
</dbReference>
<keyword evidence="6" id="KW-0646">Protease inhibitor</keyword>
<evidence type="ECO:0000313" key="16">
    <source>
        <dbReference type="RefSeq" id="XP_022922566.1"/>
    </source>
</evidence>
<dbReference type="InterPro" id="IPR006626">
    <property type="entry name" value="PbH1"/>
</dbReference>
<dbReference type="SMART" id="SM00286">
    <property type="entry name" value="PTI"/>
    <property type="match status" value="1"/>
</dbReference>
<dbReference type="InterPro" id="IPR011050">
    <property type="entry name" value="Pectin_lyase_fold/virulence"/>
</dbReference>
<keyword evidence="5" id="KW-0964">Secreted</keyword>
<dbReference type="SUPFAM" id="SSF51126">
    <property type="entry name" value="Pectin lyase-like"/>
    <property type="match status" value="1"/>
</dbReference>
<dbReference type="RefSeq" id="XP_022922566.1">
    <property type="nucleotide sequence ID" value="XM_023066798.1"/>
</dbReference>
<evidence type="ECO:0000256" key="3">
    <source>
        <dbReference type="ARBA" id="ARBA00010732"/>
    </source>
</evidence>
<dbReference type="PANTHER" id="PTHR31375">
    <property type="match status" value="1"/>
</dbReference>
<comment type="similarity">
    <text evidence="3">Belongs to the protease inhibitor I7 (squash-type serine protease inhibitor) family.</text>
</comment>